<keyword evidence="2" id="KW-1185">Reference proteome</keyword>
<accession>A0ABV9M4J8</accession>
<reference evidence="2" key="1">
    <citation type="journal article" date="2019" name="Int. J. Syst. Evol. Microbiol.">
        <title>The Global Catalogue of Microorganisms (GCM) 10K type strain sequencing project: providing services to taxonomists for standard genome sequencing and annotation.</title>
        <authorList>
            <consortium name="The Broad Institute Genomics Platform"/>
            <consortium name="The Broad Institute Genome Sequencing Center for Infectious Disease"/>
            <person name="Wu L."/>
            <person name="Ma J."/>
        </authorList>
    </citation>
    <scope>NUCLEOTIDE SEQUENCE [LARGE SCALE GENOMIC DNA]</scope>
    <source>
        <strain evidence="2">CGMCC 1.19061</strain>
    </source>
</reference>
<dbReference type="Proteomes" id="UP001596026">
    <property type="component" value="Unassembled WGS sequence"/>
</dbReference>
<sequence>MNERNRYKQTGINVQQKANMIWNIADILRGLYKPHEYPYVLG</sequence>
<organism evidence="1 2">
    <name type="scientific">Enterococcus eurekensis</name>
    <dbReference type="NCBI Taxonomy" id="1159753"/>
    <lineage>
        <taxon>Bacteria</taxon>
        <taxon>Bacillati</taxon>
        <taxon>Bacillota</taxon>
        <taxon>Bacilli</taxon>
        <taxon>Lactobacillales</taxon>
        <taxon>Enterococcaceae</taxon>
        <taxon>Enterococcus</taxon>
    </lineage>
</organism>
<gene>
    <name evidence="1" type="ORF">ACFO3L_05640</name>
</gene>
<dbReference type="EMBL" id="JBHSGT010000037">
    <property type="protein sequence ID" value="MFC4710108.1"/>
    <property type="molecule type" value="Genomic_DNA"/>
</dbReference>
<proteinExistence type="predicted"/>
<evidence type="ECO:0000313" key="1">
    <source>
        <dbReference type="EMBL" id="MFC4710108.1"/>
    </source>
</evidence>
<name>A0ABV9M4J8_9ENTE</name>
<comment type="caution">
    <text evidence="1">The sequence shown here is derived from an EMBL/GenBank/DDBJ whole genome shotgun (WGS) entry which is preliminary data.</text>
</comment>
<evidence type="ECO:0000313" key="2">
    <source>
        <dbReference type="Proteomes" id="UP001596026"/>
    </source>
</evidence>
<protein>
    <submittedName>
        <fullName evidence="1">Type I restriction-modification system subunit M N-terminal domain-containing protein</fullName>
    </submittedName>
</protein>
<dbReference type="RefSeq" id="WP_242969005.1">
    <property type="nucleotide sequence ID" value="NZ_JBHSGT010000037.1"/>
</dbReference>